<dbReference type="AlphaFoldDB" id="A0A642UHS2"/>
<organism evidence="2 3">
    <name type="scientific">Diutina rugosa</name>
    <name type="common">Yeast</name>
    <name type="synonym">Candida rugosa</name>
    <dbReference type="NCBI Taxonomy" id="5481"/>
    <lineage>
        <taxon>Eukaryota</taxon>
        <taxon>Fungi</taxon>
        <taxon>Dikarya</taxon>
        <taxon>Ascomycota</taxon>
        <taxon>Saccharomycotina</taxon>
        <taxon>Pichiomycetes</taxon>
        <taxon>Debaryomycetaceae</taxon>
        <taxon>Diutina</taxon>
    </lineage>
</organism>
<dbReference type="InterPro" id="IPR001810">
    <property type="entry name" value="F-box_dom"/>
</dbReference>
<dbReference type="Gene3D" id="3.80.10.10">
    <property type="entry name" value="Ribonuclease Inhibitor"/>
    <property type="match status" value="1"/>
</dbReference>
<dbReference type="EMBL" id="SWFT01000124">
    <property type="protein sequence ID" value="KAA8899305.1"/>
    <property type="molecule type" value="Genomic_DNA"/>
</dbReference>
<protein>
    <recommendedName>
        <fullName evidence="1">F-box domain-containing protein</fullName>
    </recommendedName>
</protein>
<gene>
    <name evidence="2" type="ORF">DIURU_004327</name>
</gene>
<sequence>MANGDESSETKVSLASLPDRILKRIYSYLDVPSVCRAYVAFSPNQCAKVAAEVLKDCKVNVSIDAIDGDLDEINFDMLAKLPPCNVAVTATDATWVPSVERLNRLKLTTLEMIITEDFKEIDELFSQVILSHPIKTLRLTNVIVAIQCLPRNICSIYIEKCRVSGLKFFGVFNNLHDLTIVDSTYVPPEDPDEPVCVMLPSSLKEVTLPQYWHQIDYALASGLRYASTEISKPYFSRHTLETLAHTDIPRWEEMKNLKRIKVTEQGPDHRNSFKEINLPKLESVEIKRGLELNPQRTEASELFTESQMTQLIEFNAPDYCIKDFGPFKQLRSVHIILEEPLTKDLSLPPTLESLHVETCYPVESVPAQIRVLGINVFEKTDLSNRLQFNPDVTVASPKIRELSVSGAHNVSVSCVQLRHLTLKKCDGEMSLNTPNMNKVEITGMKHDDFAYITEKSSVSFVKLVDCHAKSLHFGHRLDKLICEQVLISSLRVEALKVRYSSEDATNVFIRADSAVIDIPYPWERLRLDIECRHLSTSIYRQLLYESVKSLTLWHKGPGVMNLPYNAFGSTKLERVILKNVTVARGFRIPDTVKTLIFIDMGGSTLDLDFDDDTQLQHLEIRQVNKRSIWNDQMKSISEKNLGFSKRPPICKFYGLDVLEDIDVDFDEHPAKRPRLEYVD</sequence>
<evidence type="ECO:0000313" key="3">
    <source>
        <dbReference type="Proteomes" id="UP000449547"/>
    </source>
</evidence>
<dbReference type="GeneID" id="54782978"/>
<proteinExistence type="predicted"/>
<feature type="domain" description="F-box" evidence="1">
    <location>
        <begin position="11"/>
        <end position="36"/>
    </location>
</feature>
<accession>A0A642UHS2</accession>
<dbReference type="Proteomes" id="UP000449547">
    <property type="component" value="Unassembled WGS sequence"/>
</dbReference>
<dbReference type="RefSeq" id="XP_034010819.1">
    <property type="nucleotide sequence ID" value="XM_034157188.1"/>
</dbReference>
<dbReference type="PROSITE" id="PS50181">
    <property type="entry name" value="FBOX"/>
    <property type="match status" value="1"/>
</dbReference>
<dbReference type="VEuPathDB" id="FungiDB:DIURU_004327"/>
<dbReference type="InterPro" id="IPR032675">
    <property type="entry name" value="LRR_dom_sf"/>
</dbReference>
<name>A0A642UHS2_DIURU</name>
<reference evidence="2 3" key="1">
    <citation type="submission" date="2019-07" db="EMBL/GenBank/DDBJ databases">
        <title>Genome assembly of two rare yeast pathogens: Diutina rugosa and Trichomonascus ciferrii.</title>
        <authorList>
            <person name="Mixao V."/>
            <person name="Saus E."/>
            <person name="Hansen A."/>
            <person name="Lass-Flor C."/>
            <person name="Gabaldon T."/>
        </authorList>
    </citation>
    <scope>NUCLEOTIDE SEQUENCE [LARGE SCALE GENOMIC DNA]</scope>
    <source>
        <strain evidence="2 3">CBS 613</strain>
    </source>
</reference>
<evidence type="ECO:0000259" key="1">
    <source>
        <dbReference type="PROSITE" id="PS50181"/>
    </source>
</evidence>
<evidence type="ECO:0000313" key="2">
    <source>
        <dbReference type="EMBL" id="KAA8899305.1"/>
    </source>
</evidence>
<comment type="caution">
    <text evidence="2">The sequence shown here is derived from an EMBL/GenBank/DDBJ whole genome shotgun (WGS) entry which is preliminary data.</text>
</comment>
<keyword evidence="3" id="KW-1185">Reference proteome</keyword>
<dbReference type="SUPFAM" id="SSF52047">
    <property type="entry name" value="RNI-like"/>
    <property type="match status" value="1"/>
</dbReference>